<dbReference type="PANTHER" id="PTHR46847:SF1">
    <property type="entry name" value="D-ALLOSE-BINDING PERIPLASMIC PROTEIN-RELATED"/>
    <property type="match status" value="1"/>
</dbReference>
<name>A0ABW3Z1R9_MYCRA</name>
<dbReference type="EMBL" id="JBHTNF010000019">
    <property type="protein sequence ID" value="MFD1330191.1"/>
    <property type="molecule type" value="Genomic_DNA"/>
</dbReference>
<dbReference type="SUPFAM" id="SSF53822">
    <property type="entry name" value="Periplasmic binding protein-like I"/>
    <property type="match status" value="1"/>
</dbReference>
<gene>
    <name evidence="6" type="primary">torT</name>
    <name evidence="6" type="ORF">ACFQ33_20080</name>
</gene>
<feature type="chain" id="PRO_5046675912" evidence="4">
    <location>
        <begin position="26"/>
        <end position="322"/>
    </location>
</feature>
<evidence type="ECO:0000313" key="6">
    <source>
        <dbReference type="EMBL" id="MFD1330191.1"/>
    </source>
</evidence>
<feature type="signal peptide" evidence="4">
    <location>
        <begin position="1"/>
        <end position="25"/>
    </location>
</feature>
<proteinExistence type="inferred from homology"/>
<comment type="caution">
    <text evidence="6">The sequence shown here is derived from an EMBL/GenBank/DDBJ whole genome shotgun (WGS) entry which is preliminary data.</text>
</comment>
<feature type="domain" description="Periplasmic binding protein" evidence="5">
    <location>
        <begin position="31"/>
        <end position="283"/>
    </location>
</feature>
<keyword evidence="3 4" id="KW-0732">Signal</keyword>
<dbReference type="Pfam" id="PF13407">
    <property type="entry name" value="Peripla_BP_4"/>
    <property type="match status" value="1"/>
</dbReference>
<evidence type="ECO:0000256" key="4">
    <source>
        <dbReference type="SAM" id="SignalP"/>
    </source>
</evidence>
<accession>A0ABW3Z1R9</accession>
<evidence type="ECO:0000259" key="5">
    <source>
        <dbReference type="Pfam" id="PF13407"/>
    </source>
</evidence>
<comment type="subcellular location">
    <subcellularLocation>
        <location evidence="1">Cell envelope</location>
    </subcellularLocation>
</comment>
<sequence>MKHAYRWISCAAIAAICVFFAGASAARDLCVLVPHFKDEYWLSVAYGIETRAQEKGLSLHFFEAGGYRALSRQIQQIAACEKLDAGSILIGAVSADDQELLETVSRAATRRPVIGLVNELHSHALMARVGVDWSDMGLLLGKHLASLFPADAPPHQAVLLTGPPQSSWTAPLESGLRKGLSGSALSIERVLAADTGNSEQLRILEQALAQGPPPDVIIGSAPAIEAAMALARRSNHAPLLVATYISHSVARGLVNGQVAAAPFDNPMLQGTLAVDAAVAAMGGVRMRELVGPPIVIAVGGAAPDTLELSPADYFPTLDQPLR</sequence>
<dbReference type="InterPro" id="IPR025997">
    <property type="entry name" value="SBP_2_dom"/>
</dbReference>
<protein>
    <submittedName>
        <fullName evidence="6">TMAO reductase system periplasmic protein TorT</fullName>
    </submittedName>
</protein>
<dbReference type="RefSeq" id="WP_374841072.1">
    <property type="nucleotide sequence ID" value="NZ_JBHEEW010000018.1"/>
</dbReference>
<evidence type="ECO:0000256" key="3">
    <source>
        <dbReference type="ARBA" id="ARBA00022729"/>
    </source>
</evidence>
<reference evidence="7" key="1">
    <citation type="journal article" date="2019" name="Int. J. Syst. Evol. Microbiol.">
        <title>The Global Catalogue of Microorganisms (GCM) 10K type strain sequencing project: providing services to taxonomists for standard genome sequencing and annotation.</title>
        <authorList>
            <consortium name="The Broad Institute Genomics Platform"/>
            <consortium name="The Broad Institute Genome Sequencing Center for Infectious Disease"/>
            <person name="Wu L."/>
            <person name="Ma J."/>
        </authorList>
    </citation>
    <scope>NUCLEOTIDE SEQUENCE [LARGE SCALE GENOMIC DNA]</scope>
    <source>
        <strain evidence="7">CCUG 55609</strain>
    </source>
</reference>
<keyword evidence="7" id="KW-1185">Reference proteome</keyword>
<evidence type="ECO:0000256" key="1">
    <source>
        <dbReference type="ARBA" id="ARBA00004196"/>
    </source>
</evidence>
<evidence type="ECO:0000313" key="7">
    <source>
        <dbReference type="Proteomes" id="UP001597173"/>
    </source>
</evidence>
<dbReference type="NCBIfam" id="NF008185">
    <property type="entry name" value="PRK10936.1"/>
    <property type="match status" value="1"/>
</dbReference>
<dbReference type="Proteomes" id="UP001597173">
    <property type="component" value="Unassembled WGS sequence"/>
</dbReference>
<comment type="similarity">
    <text evidence="2">Belongs to the bacterial solute-binding protein 2 family.</text>
</comment>
<organism evidence="6 7">
    <name type="scientific">Mycoplana ramosa</name>
    <name type="common">Mycoplana bullata</name>
    <dbReference type="NCBI Taxonomy" id="40837"/>
    <lineage>
        <taxon>Bacteria</taxon>
        <taxon>Pseudomonadati</taxon>
        <taxon>Pseudomonadota</taxon>
        <taxon>Alphaproteobacteria</taxon>
        <taxon>Hyphomicrobiales</taxon>
        <taxon>Rhizobiaceae</taxon>
        <taxon>Mycoplana</taxon>
    </lineage>
</organism>
<dbReference type="Gene3D" id="3.40.50.2300">
    <property type="match status" value="2"/>
</dbReference>
<evidence type="ECO:0000256" key="2">
    <source>
        <dbReference type="ARBA" id="ARBA00007639"/>
    </source>
</evidence>
<dbReference type="PANTHER" id="PTHR46847">
    <property type="entry name" value="D-ALLOSE-BINDING PERIPLASMIC PROTEIN-RELATED"/>
    <property type="match status" value="1"/>
</dbReference>
<dbReference type="InterPro" id="IPR028082">
    <property type="entry name" value="Peripla_BP_I"/>
</dbReference>